<reference evidence="2" key="2">
    <citation type="submission" date="2022-09" db="EMBL/GenBank/DDBJ databases">
        <title>Biosynthetic gene clusters of Dactylosporangioum fulvum.</title>
        <authorList>
            <person name="Caradec T."/>
        </authorList>
    </citation>
    <scope>NUCLEOTIDE SEQUENCE</scope>
    <source>
        <strain evidence="2">NRRL B-16292</strain>
    </source>
</reference>
<evidence type="ECO:0000256" key="1">
    <source>
        <dbReference type="SAM" id="Phobius"/>
    </source>
</evidence>
<keyword evidence="1" id="KW-1133">Transmembrane helix</keyword>
<keyword evidence="3" id="KW-1185">Reference proteome</keyword>
<dbReference type="RefSeq" id="WP_259857760.1">
    <property type="nucleotide sequence ID" value="NZ_BAAAST010000064.1"/>
</dbReference>
<gene>
    <name evidence="2" type="ORF">Dfulv_33210</name>
</gene>
<evidence type="ECO:0000313" key="3">
    <source>
        <dbReference type="Proteomes" id="UP001059617"/>
    </source>
</evidence>
<dbReference type="EMBL" id="CP073720">
    <property type="protein sequence ID" value="UWP80002.1"/>
    <property type="molecule type" value="Genomic_DNA"/>
</dbReference>
<feature type="transmembrane region" description="Helical" evidence="1">
    <location>
        <begin position="54"/>
        <end position="76"/>
    </location>
</feature>
<sequence>MVIVIAALLVLGWATRRQHLDPRWWRVLGPLLAAGVIVGYGWRVMTAGVIGANIGAGLVVLFAGPVVAALLLWSLAYSIRLSRCGHNASPTI</sequence>
<reference evidence="2" key="1">
    <citation type="submission" date="2021-04" db="EMBL/GenBank/DDBJ databases">
        <authorList>
            <person name="Hartkoorn R.C."/>
            <person name="Beaudoing E."/>
            <person name="Hot D."/>
        </authorList>
    </citation>
    <scope>NUCLEOTIDE SEQUENCE</scope>
    <source>
        <strain evidence="2">NRRL B-16292</strain>
    </source>
</reference>
<organism evidence="2 3">
    <name type="scientific">Dactylosporangium fulvum</name>
    <dbReference type="NCBI Taxonomy" id="53359"/>
    <lineage>
        <taxon>Bacteria</taxon>
        <taxon>Bacillati</taxon>
        <taxon>Actinomycetota</taxon>
        <taxon>Actinomycetes</taxon>
        <taxon>Micromonosporales</taxon>
        <taxon>Micromonosporaceae</taxon>
        <taxon>Dactylosporangium</taxon>
    </lineage>
</organism>
<evidence type="ECO:0000313" key="2">
    <source>
        <dbReference type="EMBL" id="UWP80002.1"/>
    </source>
</evidence>
<protein>
    <submittedName>
        <fullName evidence="2">Uncharacterized protein</fullName>
    </submittedName>
</protein>
<dbReference type="Proteomes" id="UP001059617">
    <property type="component" value="Chromosome"/>
</dbReference>
<name>A0ABY5VQE6_9ACTN</name>
<feature type="transmembrane region" description="Helical" evidence="1">
    <location>
        <begin position="24"/>
        <end position="42"/>
    </location>
</feature>
<proteinExistence type="predicted"/>
<keyword evidence="1" id="KW-0812">Transmembrane</keyword>
<keyword evidence="1" id="KW-0472">Membrane</keyword>
<accession>A0ABY5VQE6</accession>